<evidence type="ECO:0000313" key="2">
    <source>
        <dbReference type="EMBL" id="ABB23989.1"/>
    </source>
</evidence>
<dbReference type="InterPro" id="IPR052541">
    <property type="entry name" value="SQRD"/>
</dbReference>
<evidence type="ECO:0000313" key="3">
    <source>
        <dbReference type="Proteomes" id="UP000002709"/>
    </source>
</evidence>
<dbReference type="GO" id="GO:0016491">
    <property type="term" value="F:oxidoreductase activity"/>
    <property type="evidence" value="ECO:0007669"/>
    <property type="project" value="InterPro"/>
</dbReference>
<gene>
    <name evidence="2" type="ordered locus">Plut_1127</name>
</gene>
<dbReference type="HOGENOM" id="CLU_050485_0_0_10"/>
<dbReference type="PANTHER" id="PTHR43755">
    <property type="match status" value="1"/>
</dbReference>
<protein>
    <submittedName>
        <fullName evidence="2">Sulfide-quinone reductase</fullName>
    </submittedName>
</protein>
<organism evidence="2 3">
    <name type="scientific">Chlorobium luteolum (strain DSM 273 / BCRC 81028 / 2530)</name>
    <name type="common">Pelodictyon luteolum</name>
    <dbReference type="NCBI Taxonomy" id="319225"/>
    <lineage>
        <taxon>Bacteria</taxon>
        <taxon>Pseudomonadati</taxon>
        <taxon>Chlorobiota</taxon>
        <taxon>Chlorobiia</taxon>
        <taxon>Chlorobiales</taxon>
        <taxon>Chlorobiaceae</taxon>
        <taxon>Chlorobium/Pelodictyon group</taxon>
        <taxon>Pelodictyon</taxon>
    </lineage>
</organism>
<dbReference type="Proteomes" id="UP000002709">
    <property type="component" value="Chromosome"/>
</dbReference>
<sequence>MPLRHAYYHDKQHNAVKNIKSVLILGGGIAGAEAAIAFRKKGFSVELVSDRDHLFIFPISIWIPVGTLKYSDASIPLKKLARRHGFTLTIDRVTAIDAESRRVWLEKGGERSGTDAVVVALGAAKIQYPGMEHARSICASPQNSLYLKERVDAIIAKGSGKIAFGFGGNPKDKSAVRGGPAFELFFNLHHKLKKLGIRDRYEMTFFAPMPQPGARMGRKALEAMDGMFRDNGFKTRYGKKITGFDEGGVMFEDGSRLESDFTMFISALDGHRVIKESNLPLNPSGFIMIDDYCRIDGIEGWYAIGDSAALEGPDWKAKQGHLAETMAVNAAHNASIVIQGREGALKGYREHLNILCVMDIGNGAGFVYADGIKEIFFPMPLFGHWLKHGWAHYYRFSKLGRLLRTSGV</sequence>
<name>Q3B3U2_CHLL3</name>
<dbReference type="EMBL" id="CP000096">
    <property type="protein sequence ID" value="ABB23989.1"/>
    <property type="molecule type" value="Genomic_DNA"/>
</dbReference>
<dbReference type="STRING" id="319225.Plut_1127"/>
<dbReference type="PANTHER" id="PTHR43755:SF1">
    <property type="entry name" value="FAD-DEPENDENT PYRIDINE NUCLEOTIDE-DISULPHIDE OXIDOREDUCTASE"/>
    <property type="match status" value="1"/>
</dbReference>
<accession>Q3B3U2</accession>
<dbReference type="InterPro" id="IPR023753">
    <property type="entry name" value="FAD/NAD-binding_dom"/>
</dbReference>
<dbReference type="KEGG" id="plt:Plut_1127"/>
<dbReference type="eggNOG" id="COG0446">
    <property type="taxonomic scope" value="Bacteria"/>
</dbReference>
<dbReference type="InterPro" id="IPR036188">
    <property type="entry name" value="FAD/NAD-bd_sf"/>
</dbReference>
<evidence type="ECO:0000259" key="1">
    <source>
        <dbReference type="Pfam" id="PF07992"/>
    </source>
</evidence>
<feature type="domain" description="FAD/NAD(P)-binding" evidence="1">
    <location>
        <begin position="21"/>
        <end position="319"/>
    </location>
</feature>
<dbReference type="SUPFAM" id="SSF51905">
    <property type="entry name" value="FAD/NAD(P)-binding domain"/>
    <property type="match status" value="1"/>
</dbReference>
<dbReference type="Gene3D" id="3.50.50.100">
    <property type="match status" value="1"/>
</dbReference>
<dbReference type="Pfam" id="PF07992">
    <property type="entry name" value="Pyr_redox_2"/>
    <property type="match status" value="1"/>
</dbReference>
<proteinExistence type="predicted"/>
<dbReference type="AlphaFoldDB" id="Q3B3U2"/>
<dbReference type="PRINTS" id="PR00368">
    <property type="entry name" value="FADPNR"/>
</dbReference>
<keyword evidence="3" id="KW-1185">Reference proteome</keyword>
<reference evidence="3" key="1">
    <citation type="submission" date="2005-08" db="EMBL/GenBank/DDBJ databases">
        <title>Complete sequence of Pelodictyon luteolum DSM 273.</title>
        <authorList>
            <consortium name="US DOE Joint Genome Institute"/>
            <person name="Copeland A."/>
            <person name="Lucas S."/>
            <person name="Lapidus A."/>
            <person name="Barry K."/>
            <person name="Detter J.C."/>
            <person name="Glavina T."/>
            <person name="Hammon N."/>
            <person name="Israni S."/>
            <person name="Pitluck S."/>
            <person name="Bryant D."/>
            <person name="Schmutz J."/>
            <person name="Larimer F."/>
            <person name="Land M."/>
            <person name="Kyrpides N."/>
            <person name="Ivanova N."/>
            <person name="Richardson P."/>
        </authorList>
    </citation>
    <scope>NUCLEOTIDE SEQUENCE [LARGE SCALE GENOMIC DNA]</scope>
    <source>
        <strain evidence="3">DSM 273 / BCRC 81028 / 2530</strain>
    </source>
</reference>